<protein>
    <submittedName>
        <fullName evidence="1">Uncharacterized protein</fullName>
    </submittedName>
</protein>
<evidence type="ECO:0000313" key="2">
    <source>
        <dbReference type="Proteomes" id="UP001156870"/>
    </source>
</evidence>
<evidence type="ECO:0000313" key="1">
    <source>
        <dbReference type="EMBL" id="GLS26180.1"/>
    </source>
</evidence>
<sequence length="104" mass="11980">MSDENIKGEQKSGGEERLDPFEFMSNKEMANFVKAMRLGLGYSNMRKFAEFINVSKTTAYEYEKDNDVRPDGLVLLRLMAEYGWDKASFSLKPVLKRLNGKKTK</sequence>
<gene>
    <name evidence="1" type="ORF">GCM10007877_18950</name>
</gene>
<accession>A0AA37WMD7</accession>
<organism evidence="1 2">
    <name type="scientific">Marinibactrum halimedae</name>
    <dbReference type="NCBI Taxonomy" id="1444977"/>
    <lineage>
        <taxon>Bacteria</taxon>
        <taxon>Pseudomonadati</taxon>
        <taxon>Pseudomonadota</taxon>
        <taxon>Gammaproteobacteria</taxon>
        <taxon>Cellvibrionales</taxon>
        <taxon>Cellvibrionaceae</taxon>
        <taxon>Marinibactrum</taxon>
    </lineage>
</organism>
<dbReference type="AlphaFoldDB" id="A0AA37WMD7"/>
<reference evidence="1 2" key="1">
    <citation type="journal article" date="2014" name="Int. J. Syst. Evol. Microbiol.">
        <title>Complete genome sequence of Corynebacterium casei LMG S-19264T (=DSM 44701T), isolated from a smear-ripened cheese.</title>
        <authorList>
            <consortium name="US DOE Joint Genome Institute (JGI-PGF)"/>
            <person name="Walter F."/>
            <person name="Albersmeier A."/>
            <person name="Kalinowski J."/>
            <person name="Ruckert C."/>
        </authorList>
    </citation>
    <scope>NUCLEOTIDE SEQUENCE [LARGE SCALE GENOMIC DNA]</scope>
    <source>
        <strain evidence="1 2">NBRC 110095</strain>
    </source>
</reference>
<dbReference type="RefSeq" id="WP_232593079.1">
    <property type="nucleotide sequence ID" value="NZ_BSPD01000039.1"/>
</dbReference>
<name>A0AA37WMD7_9GAMM</name>
<dbReference type="Proteomes" id="UP001156870">
    <property type="component" value="Unassembled WGS sequence"/>
</dbReference>
<comment type="caution">
    <text evidence="1">The sequence shown here is derived from an EMBL/GenBank/DDBJ whole genome shotgun (WGS) entry which is preliminary data.</text>
</comment>
<keyword evidence="2" id="KW-1185">Reference proteome</keyword>
<dbReference type="EMBL" id="BSPD01000039">
    <property type="protein sequence ID" value="GLS26180.1"/>
    <property type="molecule type" value="Genomic_DNA"/>
</dbReference>
<proteinExistence type="predicted"/>